<evidence type="ECO:0000256" key="5">
    <source>
        <dbReference type="ARBA" id="ARBA00022692"/>
    </source>
</evidence>
<dbReference type="InterPro" id="IPR022646">
    <property type="entry name" value="SecD/SecF_CS"/>
</dbReference>
<evidence type="ECO:0000256" key="3">
    <source>
        <dbReference type="ARBA" id="ARBA00022448"/>
    </source>
</evidence>
<reference evidence="12" key="1">
    <citation type="submission" date="2018-05" db="EMBL/GenBank/DDBJ databases">
        <authorList>
            <person name="Lanie J.A."/>
            <person name="Ng W.-L."/>
            <person name="Kazmierczak K.M."/>
            <person name="Andrzejewski T.M."/>
            <person name="Davidsen T.M."/>
            <person name="Wayne K.J."/>
            <person name="Tettelin H."/>
            <person name="Glass J.I."/>
            <person name="Rusch D."/>
            <person name="Podicherti R."/>
            <person name="Tsui H.-C.T."/>
            <person name="Winkler M.E."/>
        </authorList>
    </citation>
    <scope>NUCLEOTIDE SEQUENCE</scope>
</reference>
<dbReference type="NCBIfam" id="TIGR00916">
    <property type="entry name" value="2A0604s01"/>
    <property type="match status" value="1"/>
</dbReference>
<dbReference type="GO" id="GO:0005886">
    <property type="term" value="C:plasma membrane"/>
    <property type="evidence" value="ECO:0007669"/>
    <property type="project" value="UniProtKB-SubCell"/>
</dbReference>
<dbReference type="EMBL" id="UINC01001737">
    <property type="protein sequence ID" value="SUZ87697.1"/>
    <property type="molecule type" value="Genomic_DNA"/>
</dbReference>
<proteinExistence type="inferred from homology"/>
<sequence length="329" mass="35108">MAIFKNPNFDFLRWRWPAVGLSMLIIVSGAVAVAMQGGLALGIDFSGGTIVILQFDAPTTEDAVRGAIGGVVDEAVVQQYGDASGNEIMVRLPQSGPEEGTSLEADATAVVSALQQSAVGSFTVVGQELVGPIIGQELQRRGVSAFAFAMLGILVYVGFRFRFSFGFGAIIAVAHDILVTLAMLTFFGYDLSLNVVAAMLTITGYSVNDSIVVFDRVRENLRQMRRDAFDVLVNTSINQTLSRTIITSGTTAFAVLALYVAGGEVLRGFAFTMLVGVISGTYSTIFIAAAAAIVISERRATRRAESIERSVAVSKSKRRAKKTRARARA</sequence>
<feature type="transmembrane region" description="Helical" evidence="10">
    <location>
        <begin position="244"/>
        <end position="262"/>
    </location>
</feature>
<dbReference type="InterPro" id="IPR048634">
    <property type="entry name" value="SecD_SecF_C"/>
</dbReference>
<dbReference type="Gene3D" id="1.20.1640.10">
    <property type="entry name" value="Multidrug efflux transporter AcrB transmembrane domain"/>
    <property type="match status" value="1"/>
</dbReference>
<keyword evidence="8" id="KW-0811">Translocation</keyword>
<feature type="transmembrane region" description="Helical" evidence="10">
    <location>
        <begin position="142"/>
        <end position="159"/>
    </location>
</feature>
<dbReference type="SUPFAM" id="SSF82866">
    <property type="entry name" value="Multidrug efflux transporter AcrB transmembrane domain"/>
    <property type="match status" value="1"/>
</dbReference>
<evidence type="ECO:0000256" key="8">
    <source>
        <dbReference type="ARBA" id="ARBA00023010"/>
    </source>
</evidence>
<accession>A0A381RCX6</accession>
<evidence type="ECO:0000256" key="2">
    <source>
        <dbReference type="ARBA" id="ARBA00015792"/>
    </source>
</evidence>
<dbReference type="PANTHER" id="PTHR30081">
    <property type="entry name" value="PROTEIN-EXPORT MEMBRANE PROTEIN SEC"/>
    <property type="match status" value="1"/>
</dbReference>
<feature type="transmembrane region" description="Helical" evidence="10">
    <location>
        <begin position="21"/>
        <end position="43"/>
    </location>
</feature>
<keyword evidence="7 10" id="KW-1133">Transmembrane helix</keyword>
<feature type="domain" description="Protein export membrane protein SecD/SecF C-terminal" evidence="11">
    <location>
        <begin position="116"/>
        <end position="297"/>
    </location>
</feature>
<gene>
    <name evidence="12" type="ORF">METZ01_LOCUS40551</name>
</gene>
<organism evidence="12">
    <name type="scientific">marine metagenome</name>
    <dbReference type="NCBI Taxonomy" id="408172"/>
    <lineage>
        <taxon>unclassified sequences</taxon>
        <taxon>metagenomes</taxon>
        <taxon>ecological metagenomes</taxon>
    </lineage>
</organism>
<keyword evidence="3" id="KW-0813">Transport</keyword>
<dbReference type="InterPro" id="IPR055344">
    <property type="entry name" value="SecD_SecF_C_bact"/>
</dbReference>
<dbReference type="HAMAP" id="MF_01464_B">
    <property type="entry name" value="SecF_B"/>
    <property type="match status" value="1"/>
</dbReference>
<dbReference type="InterPro" id="IPR022645">
    <property type="entry name" value="SecD/SecF_bac"/>
</dbReference>
<dbReference type="PRINTS" id="PR01755">
    <property type="entry name" value="SECFTRNLCASE"/>
</dbReference>
<evidence type="ECO:0000256" key="7">
    <source>
        <dbReference type="ARBA" id="ARBA00022989"/>
    </source>
</evidence>
<dbReference type="Pfam" id="PF02355">
    <property type="entry name" value="SecD_SecF_C"/>
    <property type="match status" value="1"/>
</dbReference>
<evidence type="ECO:0000256" key="10">
    <source>
        <dbReference type="SAM" id="Phobius"/>
    </source>
</evidence>
<comment type="subcellular location">
    <subcellularLocation>
        <location evidence="1">Cell membrane</location>
        <topology evidence="1">Multi-pass membrane protein</topology>
    </subcellularLocation>
</comment>
<dbReference type="PANTHER" id="PTHR30081:SF8">
    <property type="entry name" value="PROTEIN TRANSLOCASE SUBUNIT SECF"/>
    <property type="match status" value="1"/>
</dbReference>
<keyword evidence="6" id="KW-0653">Protein transport</keyword>
<dbReference type="GO" id="GO:0006886">
    <property type="term" value="P:intracellular protein transport"/>
    <property type="evidence" value="ECO:0007669"/>
    <property type="project" value="InterPro"/>
</dbReference>
<evidence type="ECO:0000256" key="1">
    <source>
        <dbReference type="ARBA" id="ARBA00004651"/>
    </source>
</evidence>
<evidence type="ECO:0000313" key="12">
    <source>
        <dbReference type="EMBL" id="SUZ87697.1"/>
    </source>
</evidence>
<evidence type="ECO:0000259" key="11">
    <source>
        <dbReference type="Pfam" id="PF02355"/>
    </source>
</evidence>
<evidence type="ECO:0000256" key="9">
    <source>
        <dbReference type="ARBA" id="ARBA00023136"/>
    </source>
</evidence>
<keyword evidence="4" id="KW-1003">Cell membrane</keyword>
<keyword evidence="5 10" id="KW-0812">Transmembrane</keyword>
<evidence type="ECO:0000256" key="4">
    <source>
        <dbReference type="ARBA" id="ARBA00022475"/>
    </source>
</evidence>
<dbReference type="GO" id="GO:0015450">
    <property type="term" value="F:protein-transporting ATPase activity"/>
    <property type="evidence" value="ECO:0007669"/>
    <property type="project" value="InterPro"/>
</dbReference>
<feature type="transmembrane region" description="Helical" evidence="10">
    <location>
        <begin position="268"/>
        <end position="295"/>
    </location>
</feature>
<dbReference type="AlphaFoldDB" id="A0A381RCX6"/>
<evidence type="ECO:0000256" key="6">
    <source>
        <dbReference type="ARBA" id="ARBA00022927"/>
    </source>
</evidence>
<dbReference type="InterPro" id="IPR022813">
    <property type="entry name" value="SecD/SecF_arch_bac"/>
</dbReference>
<dbReference type="Pfam" id="PF07549">
    <property type="entry name" value="Sec_GG"/>
    <property type="match status" value="1"/>
</dbReference>
<feature type="transmembrane region" description="Helical" evidence="10">
    <location>
        <begin position="195"/>
        <end position="214"/>
    </location>
</feature>
<feature type="transmembrane region" description="Helical" evidence="10">
    <location>
        <begin position="166"/>
        <end position="189"/>
    </location>
</feature>
<dbReference type="NCBIfam" id="TIGR00966">
    <property type="entry name" value="transloc_SecF"/>
    <property type="match status" value="1"/>
</dbReference>
<keyword evidence="9 10" id="KW-0472">Membrane</keyword>
<protein>
    <recommendedName>
        <fullName evidence="2">Protein translocase subunit SecF</fullName>
    </recommendedName>
</protein>
<name>A0A381RCX6_9ZZZZ</name>
<dbReference type="InterPro" id="IPR005665">
    <property type="entry name" value="SecF_bac"/>
</dbReference>